<evidence type="ECO:0000313" key="2">
    <source>
        <dbReference type="Proteomes" id="UP000186323"/>
    </source>
</evidence>
<reference evidence="2" key="1">
    <citation type="submission" date="2016-10" db="EMBL/GenBank/DDBJ databases">
        <authorList>
            <person name="Wegmann U."/>
        </authorList>
    </citation>
    <scope>NUCLEOTIDE SEQUENCE [LARGE SCALE GENOMIC DNA]</scope>
</reference>
<name>A0A1K1LCG3_9BACT</name>
<sequence>MSADWSKGVEELVQAWQSDPLNARAAFLAYRDYLAGLENVSLEFKARPGVSYSLRARNAAQKRRELFVLVDVVDDEPESRWLSVCFYADMIQDPDELGDYVPAGLMGEDACCFNLDEDDDAMRAYIADRIAEAARSAAEGKE</sequence>
<evidence type="ECO:0000313" key="1">
    <source>
        <dbReference type="EMBL" id="SFV72386.1"/>
    </source>
</evidence>
<accession>A0A1K1LCG3</accession>
<dbReference type="AlphaFoldDB" id="A0A1K1LCG3"/>
<keyword evidence="2" id="KW-1185">Reference proteome</keyword>
<dbReference type="Proteomes" id="UP000186323">
    <property type="component" value="Chromosome I"/>
</dbReference>
<dbReference type="KEGG" id="dpg:DESPIGER_0498"/>
<dbReference type="RefSeq" id="WP_072332648.1">
    <property type="nucleotide sequence ID" value="NZ_CALJDE010000069.1"/>
</dbReference>
<gene>
    <name evidence="1" type="ORF">DESPIGER_0498</name>
</gene>
<organism evidence="1 2">
    <name type="scientific">Desulfovibrio piger</name>
    <dbReference type="NCBI Taxonomy" id="901"/>
    <lineage>
        <taxon>Bacteria</taxon>
        <taxon>Pseudomonadati</taxon>
        <taxon>Thermodesulfobacteriota</taxon>
        <taxon>Desulfovibrionia</taxon>
        <taxon>Desulfovibrionales</taxon>
        <taxon>Desulfovibrionaceae</taxon>
        <taxon>Desulfovibrio</taxon>
    </lineage>
</organism>
<proteinExistence type="predicted"/>
<dbReference type="OrthoDB" id="5471290at2"/>
<dbReference type="EMBL" id="LT630450">
    <property type="protein sequence ID" value="SFV72386.1"/>
    <property type="molecule type" value="Genomic_DNA"/>
</dbReference>
<protein>
    <submittedName>
        <fullName evidence="1">Uncharacterized protein</fullName>
    </submittedName>
</protein>